<gene>
    <name evidence="1" type="ORF">GCM10009776_33670</name>
</gene>
<accession>A0ABP5CVY5</accession>
<organism evidence="1 2">
    <name type="scientific">Microbacterium deminutum</name>
    <dbReference type="NCBI Taxonomy" id="344164"/>
    <lineage>
        <taxon>Bacteria</taxon>
        <taxon>Bacillati</taxon>
        <taxon>Actinomycetota</taxon>
        <taxon>Actinomycetes</taxon>
        <taxon>Micrococcales</taxon>
        <taxon>Microbacteriaceae</taxon>
        <taxon>Microbacterium</taxon>
    </lineage>
</organism>
<protein>
    <submittedName>
        <fullName evidence="1">Uncharacterized protein</fullName>
    </submittedName>
</protein>
<comment type="caution">
    <text evidence="1">The sequence shown here is derived from an EMBL/GenBank/DDBJ whole genome shotgun (WGS) entry which is preliminary data.</text>
</comment>
<keyword evidence="2" id="KW-1185">Reference proteome</keyword>
<evidence type="ECO:0000313" key="1">
    <source>
        <dbReference type="EMBL" id="GAA1967883.1"/>
    </source>
</evidence>
<dbReference type="RefSeq" id="WP_344096866.1">
    <property type="nucleotide sequence ID" value="NZ_BAAAOG010000009.1"/>
</dbReference>
<dbReference type="Proteomes" id="UP001499933">
    <property type="component" value="Unassembled WGS sequence"/>
</dbReference>
<dbReference type="EMBL" id="BAAAOG010000009">
    <property type="protein sequence ID" value="GAA1967883.1"/>
    <property type="molecule type" value="Genomic_DNA"/>
</dbReference>
<sequence length="139" mass="15652">MMDREAPELQTPAFVPSLLISLAGRVLPGGSRRDRYRQEFLAELYGMTPARQTAHALQIVASSWSLRSATSHPQREGKTILTILRSKPLLCLLNIRHHWEVQSTPDGERYQRCTKCGKDRMEYPWGPDPKRSAPIGGVG</sequence>
<evidence type="ECO:0000313" key="2">
    <source>
        <dbReference type="Proteomes" id="UP001499933"/>
    </source>
</evidence>
<reference evidence="2" key="1">
    <citation type="journal article" date="2019" name="Int. J. Syst. Evol. Microbiol.">
        <title>The Global Catalogue of Microorganisms (GCM) 10K type strain sequencing project: providing services to taxonomists for standard genome sequencing and annotation.</title>
        <authorList>
            <consortium name="The Broad Institute Genomics Platform"/>
            <consortium name="The Broad Institute Genome Sequencing Center for Infectious Disease"/>
            <person name="Wu L."/>
            <person name="Ma J."/>
        </authorList>
    </citation>
    <scope>NUCLEOTIDE SEQUENCE [LARGE SCALE GENOMIC DNA]</scope>
    <source>
        <strain evidence="2">JCM 14901</strain>
    </source>
</reference>
<name>A0ABP5CVY5_9MICO</name>
<proteinExistence type="predicted"/>